<protein>
    <recommendedName>
        <fullName evidence="7">RelA/SpoT domain-containing protein</fullName>
    </recommendedName>
</protein>
<feature type="non-terminal residue" evidence="5">
    <location>
        <position position="439"/>
    </location>
</feature>
<name>A0AAD2CRC1_9STRA</name>
<dbReference type="InterPro" id="IPR036770">
    <property type="entry name" value="Ankyrin_rpt-contain_sf"/>
</dbReference>
<dbReference type="InterPro" id="IPR043519">
    <property type="entry name" value="NT_sf"/>
</dbReference>
<dbReference type="PROSITE" id="PS50088">
    <property type="entry name" value="ANK_REPEAT"/>
    <property type="match status" value="1"/>
</dbReference>
<evidence type="ECO:0000256" key="1">
    <source>
        <dbReference type="ARBA" id="ARBA00022737"/>
    </source>
</evidence>
<keyword evidence="4" id="KW-0175">Coiled coil</keyword>
<proteinExistence type="predicted"/>
<dbReference type="SUPFAM" id="SSF48403">
    <property type="entry name" value="Ankyrin repeat"/>
    <property type="match status" value="1"/>
</dbReference>
<evidence type="ECO:0000256" key="3">
    <source>
        <dbReference type="PROSITE-ProRule" id="PRU00023"/>
    </source>
</evidence>
<evidence type="ECO:0000313" key="5">
    <source>
        <dbReference type="EMBL" id="CAJ1941825.1"/>
    </source>
</evidence>
<evidence type="ECO:0000256" key="4">
    <source>
        <dbReference type="SAM" id="Coils"/>
    </source>
</evidence>
<dbReference type="EMBL" id="CAKOGP040001084">
    <property type="protein sequence ID" value="CAJ1941825.1"/>
    <property type="molecule type" value="Genomic_DNA"/>
</dbReference>
<dbReference type="Proteomes" id="UP001295423">
    <property type="component" value="Unassembled WGS sequence"/>
</dbReference>
<sequence length="439" mass="48671">MSEVTGLLLQFAAFRQETQKQIKDLKKEVQELRVIIAQNKEEPKKKIEIAGPKAAAKTTSDVKLEPITYGEALSMIGGTEALAKQAERSRALCDSVNNAKLQAELNHLFPHDTSKRTGFSTSLINQKYVPTLDDLYSKAEAVLGDFSKMLGDLADKSNNCRAVVGPLKSKVRARMKGAFKYRNPKNNTISWYRLTDLVRGTLEFTNVEDLYDGLNTLIQHFGDNVKELNDRYQDPLPGGYRDIQTVVAFEGHMCEIQLNTAQMMQAKATTGHRNYSVYRELKSAVKAGDISRVLNAFEFGREHLGGAVDEEGDHSGLKQLLRGDAGILIHTAAIEGYAEILHAFLIYGADPNMQDKNGDTALHLATFHGHEPCVWVLLHEEGHTDMDIQNNDGHTALVKGYLMLWQRPPEPAVRAVSTLAQVCGVERIKEAKTIADAAI</sequence>
<dbReference type="Pfam" id="PF12796">
    <property type="entry name" value="Ank_2"/>
    <property type="match status" value="1"/>
</dbReference>
<evidence type="ECO:0008006" key="7">
    <source>
        <dbReference type="Google" id="ProtNLM"/>
    </source>
</evidence>
<keyword evidence="1" id="KW-0677">Repeat</keyword>
<keyword evidence="2 3" id="KW-0040">ANK repeat</keyword>
<dbReference type="PANTHER" id="PTHR24201">
    <property type="entry name" value="ANK_REP_REGION DOMAIN-CONTAINING PROTEIN"/>
    <property type="match status" value="1"/>
</dbReference>
<dbReference type="InterPro" id="IPR002110">
    <property type="entry name" value="Ankyrin_rpt"/>
</dbReference>
<keyword evidence="6" id="KW-1185">Reference proteome</keyword>
<reference evidence="5" key="1">
    <citation type="submission" date="2023-08" db="EMBL/GenBank/DDBJ databases">
        <authorList>
            <person name="Audoor S."/>
            <person name="Bilcke G."/>
        </authorList>
    </citation>
    <scope>NUCLEOTIDE SEQUENCE</scope>
</reference>
<evidence type="ECO:0000256" key="2">
    <source>
        <dbReference type="ARBA" id="ARBA00023043"/>
    </source>
</evidence>
<gene>
    <name evidence="5" type="ORF">CYCCA115_LOCUS7675</name>
</gene>
<dbReference type="Gene3D" id="3.30.460.10">
    <property type="entry name" value="Beta Polymerase, domain 2"/>
    <property type="match status" value="1"/>
</dbReference>
<accession>A0AAD2CRC1</accession>
<dbReference type="SUPFAM" id="SSF81301">
    <property type="entry name" value="Nucleotidyltransferase"/>
    <property type="match status" value="1"/>
</dbReference>
<evidence type="ECO:0000313" key="6">
    <source>
        <dbReference type="Proteomes" id="UP001295423"/>
    </source>
</evidence>
<dbReference type="Gene3D" id="1.25.40.20">
    <property type="entry name" value="Ankyrin repeat-containing domain"/>
    <property type="match status" value="1"/>
</dbReference>
<dbReference type="InterPro" id="IPR050776">
    <property type="entry name" value="Ank_Repeat/CDKN_Inhibitor"/>
</dbReference>
<comment type="caution">
    <text evidence="5">The sequence shown here is derived from an EMBL/GenBank/DDBJ whole genome shotgun (WGS) entry which is preliminary data.</text>
</comment>
<organism evidence="5 6">
    <name type="scientific">Cylindrotheca closterium</name>
    <dbReference type="NCBI Taxonomy" id="2856"/>
    <lineage>
        <taxon>Eukaryota</taxon>
        <taxon>Sar</taxon>
        <taxon>Stramenopiles</taxon>
        <taxon>Ochrophyta</taxon>
        <taxon>Bacillariophyta</taxon>
        <taxon>Bacillariophyceae</taxon>
        <taxon>Bacillariophycidae</taxon>
        <taxon>Bacillariales</taxon>
        <taxon>Bacillariaceae</taxon>
        <taxon>Cylindrotheca</taxon>
    </lineage>
</organism>
<feature type="coiled-coil region" evidence="4">
    <location>
        <begin position="15"/>
        <end position="42"/>
    </location>
</feature>
<dbReference type="AlphaFoldDB" id="A0AAD2CRC1"/>
<dbReference type="SMART" id="SM00248">
    <property type="entry name" value="ANK"/>
    <property type="match status" value="2"/>
</dbReference>
<feature type="repeat" description="ANK" evidence="3">
    <location>
        <begin position="324"/>
        <end position="356"/>
    </location>
</feature>